<sequence length="98" mass="10995">MYSPEELAAEDGRKDKTGVELLHKKRLIETMNKAYAELKKINKITLNLCGLTPSYNLSTNFVLGAQNIEKPVLAEYRPTTGSDSSAIYRSININYPVM</sequence>
<evidence type="ECO:0000313" key="5">
    <source>
        <dbReference type="Proteomes" id="UP000663882"/>
    </source>
</evidence>
<dbReference type="Proteomes" id="UP000663823">
    <property type="component" value="Unassembled WGS sequence"/>
</dbReference>
<accession>A0A814Q534</accession>
<evidence type="ECO:0000313" key="3">
    <source>
        <dbReference type="EMBL" id="CAF3869261.1"/>
    </source>
</evidence>
<reference evidence="2" key="1">
    <citation type="submission" date="2021-02" db="EMBL/GenBank/DDBJ databases">
        <authorList>
            <person name="Nowell W R."/>
        </authorList>
    </citation>
    <scope>NUCLEOTIDE SEQUENCE</scope>
</reference>
<dbReference type="Proteomes" id="UP000663889">
    <property type="component" value="Unassembled WGS sequence"/>
</dbReference>
<evidence type="ECO:0000313" key="2">
    <source>
        <dbReference type="EMBL" id="CAF1115569.1"/>
    </source>
</evidence>
<comment type="caution">
    <text evidence="2">The sequence shown here is derived from an EMBL/GenBank/DDBJ whole genome shotgun (WGS) entry which is preliminary data.</text>
</comment>
<dbReference type="EMBL" id="CAJNOO010001212">
    <property type="protein sequence ID" value="CAF1115569.1"/>
    <property type="molecule type" value="Genomic_DNA"/>
</dbReference>
<dbReference type="EMBL" id="CAJOBE010005622">
    <property type="protein sequence ID" value="CAF3979581.1"/>
    <property type="molecule type" value="Genomic_DNA"/>
</dbReference>
<evidence type="ECO:0000313" key="1">
    <source>
        <dbReference type="EMBL" id="CAF1108549.1"/>
    </source>
</evidence>
<name>A0A814Q534_9BILA</name>
<dbReference type="EMBL" id="CAJNOU010000883">
    <property type="protein sequence ID" value="CAF1108549.1"/>
    <property type="molecule type" value="Genomic_DNA"/>
</dbReference>
<proteinExistence type="predicted"/>
<protein>
    <submittedName>
        <fullName evidence="2">Uncharacterized protein</fullName>
    </submittedName>
</protein>
<dbReference type="Proteomes" id="UP000663882">
    <property type="component" value="Unassembled WGS sequence"/>
</dbReference>
<dbReference type="Proteomes" id="UP000663874">
    <property type="component" value="Unassembled WGS sequence"/>
</dbReference>
<gene>
    <name evidence="4" type="ORF">FNK824_LOCUS24787</name>
    <name evidence="3" type="ORF">OTI717_LOCUS22131</name>
    <name evidence="2" type="ORF">RFH988_LOCUS20072</name>
    <name evidence="1" type="ORF">SEV965_LOCUS16256</name>
</gene>
<organism evidence="2 5">
    <name type="scientific">Rotaria sordida</name>
    <dbReference type="NCBI Taxonomy" id="392033"/>
    <lineage>
        <taxon>Eukaryota</taxon>
        <taxon>Metazoa</taxon>
        <taxon>Spiralia</taxon>
        <taxon>Gnathifera</taxon>
        <taxon>Rotifera</taxon>
        <taxon>Eurotatoria</taxon>
        <taxon>Bdelloidea</taxon>
        <taxon>Philodinida</taxon>
        <taxon>Philodinidae</taxon>
        <taxon>Rotaria</taxon>
    </lineage>
</organism>
<dbReference type="EMBL" id="CAJOAX010003717">
    <property type="protein sequence ID" value="CAF3869261.1"/>
    <property type="molecule type" value="Genomic_DNA"/>
</dbReference>
<dbReference type="AlphaFoldDB" id="A0A814Q534"/>
<evidence type="ECO:0000313" key="4">
    <source>
        <dbReference type="EMBL" id="CAF3979581.1"/>
    </source>
</evidence>